<dbReference type="VEuPathDB" id="CryptoDB:Vbra_10640"/>
<keyword evidence="3" id="KW-1185">Reference proteome</keyword>
<dbReference type="AlphaFoldDB" id="A0A0G4H5Y8"/>
<protein>
    <submittedName>
        <fullName evidence="2">Uncharacterized protein</fullName>
    </submittedName>
</protein>
<dbReference type="Proteomes" id="UP000041254">
    <property type="component" value="Unassembled WGS sequence"/>
</dbReference>
<organism evidence="2 3">
    <name type="scientific">Vitrella brassicaformis (strain CCMP3155)</name>
    <dbReference type="NCBI Taxonomy" id="1169540"/>
    <lineage>
        <taxon>Eukaryota</taxon>
        <taxon>Sar</taxon>
        <taxon>Alveolata</taxon>
        <taxon>Colpodellida</taxon>
        <taxon>Vitrellaceae</taxon>
        <taxon>Vitrella</taxon>
    </lineage>
</organism>
<dbReference type="EMBL" id="CDMY01001019">
    <property type="protein sequence ID" value="CEM38997.1"/>
    <property type="molecule type" value="Genomic_DNA"/>
</dbReference>
<evidence type="ECO:0000256" key="1">
    <source>
        <dbReference type="SAM" id="MobiDB-lite"/>
    </source>
</evidence>
<feature type="compositionally biased region" description="Basic residues" evidence="1">
    <location>
        <begin position="147"/>
        <end position="157"/>
    </location>
</feature>
<evidence type="ECO:0000313" key="3">
    <source>
        <dbReference type="Proteomes" id="UP000041254"/>
    </source>
</evidence>
<feature type="compositionally biased region" description="Basic and acidic residues" evidence="1">
    <location>
        <begin position="494"/>
        <end position="504"/>
    </location>
</feature>
<reference evidence="2 3" key="1">
    <citation type="submission" date="2014-11" db="EMBL/GenBank/DDBJ databases">
        <authorList>
            <person name="Zhu J."/>
            <person name="Qi W."/>
            <person name="Song R."/>
        </authorList>
    </citation>
    <scope>NUCLEOTIDE SEQUENCE [LARGE SCALE GENOMIC DNA]</scope>
</reference>
<accession>A0A0G4H5Y8</accession>
<feature type="compositionally biased region" description="Basic and acidic residues" evidence="1">
    <location>
        <begin position="1"/>
        <end position="12"/>
    </location>
</feature>
<evidence type="ECO:0000313" key="2">
    <source>
        <dbReference type="EMBL" id="CEM38997.1"/>
    </source>
</evidence>
<name>A0A0G4H5Y8_VITBC</name>
<feature type="region of interest" description="Disordered" evidence="1">
    <location>
        <begin position="1"/>
        <end position="44"/>
    </location>
</feature>
<dbReference type="InParanoid" id="A0A0G4H5Y8"/>
<proteinExistence type="predicted"/>
<feature type="region of interest" description="Disordered" evidence="1">
    <location>
        <begin position="145"/>
        <end position="170"/>
    </location>
</feature>
<gene>
    <name evidence="2" type="ORF">Vbra_10640</name>
</gene>
<feature type="region of interest" description="Disordered" evidence="1">
    <location>
        <begin position="494"/>
        <end position="520"/>
    </location>
</feature>
<sequence length="908" mass="100549">MIPRQDAAHDEPLVMEIPEPAPARDQDARSDSMSAEGPPPLRRFHVEVGGLCSRSDESSGEGVESLQRLRQEVLPQLPFSAAQKAFLLAKDDKPFATLGGGLQVELFSLVVGEVKRRSVREHHPHLLIDTARAMMIACNAIRDRLTPPHKRGQRRKGGGGASRDDQKGVTDSLAADKADSRLLESAVGGLACVALAVTDRPSDVRLKKLGVLMGLMCQLRRLVGARVSLIEPWQRLVPILHSRLTDGCGDVALHLSGISCLLFAMVDFNAPVMMPHGREEEDDTCEPMHDAAIQLPRMDMAVIKLLETALYADFQELMARQEADGSVVPFFELASCAMSFARLGWEFPRPQYDALFFRLLQVSVTNSPPKRKGGVVLGDAFANDVDVSGECDIMGEDIAKLLMAGSRLKWLFRRPEILSAVQALLPALKAAIDRREVKPGSIIAALGALSHAEVCDDELFDLSCRRLLPHVAHFRDGAMANLLTALSKWKDMKDDRSRRERAETTEEGYYGDDDQQHEHQQDQWVESTEFHLRRILDRCRWRLNNGDLQPSTFHPSSVARLCGALIKFRLLTSEFLRLLVQKIQRDVRTDQCSLVTMTTLVLKLSQLGSQDVRLADEAAHALMAIKKRLLTGPGDVPPFRDLLPDVTPMMAANLLTAWSRMRIWDPPFVRALLPYTGIIPRPVAAPPQEQASPEGPLTSLGVVALLMALKKVDFLDPYVYVAIAFEHLQQETPVLPYRSCCNVLSVYLTYPWALLPPSCLPAMRRLVGGLLRHTRRHVAATPVHVCSGERGVAYGPAQLATAMVALRFPPAQTVEREKTRGGSPCFGDFTVGALRSMVAISHWCKGRMTTGAHEECRDVLSSETHVLVHETVAKFTNLHLGQPRLLREVSVSGLPYVIDSLICPRYTE</sequence>